<evidence type="ECO:0000256" key="1">
    <source>
        <dbReference type="SAM" id="Phobius"/>
    </source>
</evidence>
<dbReference type="RefSeq" id="WP_252661386.1">
    <property type="nucleotide sequence ID" value="NZ_CP098611.1"/>
</dbReference>
<dbReference type="Proteomes" id="UP001056708">
    <property type="component" value="Chromosome"/>
</dbReference>
<keyword evidence="1" id="KW-1133">Transmembrane helix</keyword>
<keyword evidence="1" id="KW-0472">Membrane</keyword>
<evidence type="ECO:0000313" key="3">
    <source>
        <dbReference type="Proteomes" id="UP001056708"/>
    </source>
</evidence>
<sequence length="149" mass="16393">MGPLHLLSTVKTRSWLSFTLFLLVYINLGWLLQAQPASGHLWLLMLLMTLGLAEALASPWSVIRNICTRWFSSSLRGFVSAMIAAFVAVILLTEVSLFSHIVLLLSAGLLYRLDATIMGLTDMQALFLILMTALLGLGLGSLSYFIIYG</sequence>
<protein>
    <submittedName>
        <fullName evidence="2">Uncharacterized protein</fullName>
    </submittedName>
</protein>
<feature type="transmembrane region" description="Helical" evidence="1">
    <location>
        <begin position="125"/>
        <end position="147"/>
    </location>
</feature>
<name>A0ABY5AL69_9CYAN</name>
<proteinExistence type="predicted"/>
<keyword evidence="3" id="KW-1185">Reference proteome</keyword>
<accession>A0ABY5AL69</accession>
<feature type="transmembrane region" description="Helical" evidence="1">
    <location>
        <begin position="39"/>
        <end position="63"/>
    </location>
</feature>
<gene>
    <name evidence="2" type="ORF">NEA10_13955</name>
</gene>
<keyword evidence="1" id="KW-0812">Transmembrane</keyword>
<feature type="transmembrane region" description="Helical" evidence="1">
    <location>
        <begin position="12"/>
        <end position="33"/>
    </location>
</feature>
<dbReference type="EMBL" id="CP098611">
    <property type="protein sequence ID" value="USR89953.1"/>
    <property type="molecule type" value="Genomic_DNA"/>
</dbReference>
<evidence type="ECO:0000313" key="2">
    <source>
        <dbReference type="EMBL" id="USR89953.1"/>
    </source>
</evidence>
<reference evidence="2" key="1">
    <citation type="submission" date="2022-06" db="EMBL/GenBank/DDBJ databases">
        <title>Genome sequence of Phormidium yuhuli AB48 isolated from an industrial photobioreactor environment.</title>
        <authorList>
            <person name="Qiu Y."/>
            <person name="Noonan A.J.C."/>
            <person name="Dofher K."/>
            <person name="Koch M."/>
            <person name="Kieft B."/>
            <person name="Lin X."/>
            <person name="Ziels R.M."/>
            <person name="Hallam S.J."/>
        </authorList>
    </citation>
    <scope>NUCLEOTIDE SEQUENCE</scope>
    <source>
        <strain evidence="2">AB48</strain>
    </source>
</reference>
<organism evidence="2 3">
    <name type="scientific">Phormidium yuhuli AB48</name>
    <dbReference type="NCBI Taxonomy" id="2940671"/>
    <lineage>
        <taxon>Bacteria</taxon>
        <taxon>Bacillati</taxon>
        <taxon>Cyanobacteriota</taxon>
        <taxon>Cyanophyceae</taxon>
        <taxon>Oscillatoriophycideae</taxon>
        <taxon>Oscillatoriales</taxon>
        <taxon>Oscillatoriaceae</taxon>
        <taxon>Phormidium</taxon>
        <taxon>Phormidium yuhuli</taxon>
    </lineage>
</organism>